<reference evidence="7" key="1">
    <citation type="submission" date="2011-08" db="EMBL/GenBank/DDBJ databases">
        <title>The draft genome of Latimeria chalumnae.</title>
        <authorList>
            <person name="Di Palma F."/>
            <person name="Alfoldi J."/>
            <person name="Johnson J."/>
            <person name="Berlin A."/>
            <person name="Gnerre S."/>
            <person name="Jaffe D."/>
            <person name="MacCallum I."/>
            <person name="Young S."/>
            <person name="Walker B.J."/>
            <person name="Lander E."/>
            <person name="Lindblad-Toh K."/>
        </authorList>
    </citation>
    <scope>NUCLEOTIDE SEQUENCE [LARGE SCALE GENOMIC DNA]</scope>
    <source>
        <strain evidence="7">Wild caught</strain>
    </source>
</reference>
<feature type="region of interest" description="Disordered" evidence="3">
    <location>
        <begin position="1116"/>
        <end position="1136"/>
    </location>
</feature>
<dbReference type="EMBL" id="AFYH01003235">
    <property type="status" value="NOT_ANNOTATED_CDS"/>
    <property type="molecule type" value="Genomic_DNA"/>
</dbReference>
<reference evidence="6" key="2">
    <citation type="submission" date="2025-08" db="UniProtKB">
        <authorList>
            <consortium name="Ensembl"/>
        </authorList>
    </citation>
    <scope>IDENTIFICATION</scope>
</reference>
<dbReference type="SUPFAM" id="SSF118116">
    <property type="entry name" value="DNA mismatch repair protein MutL"/>
    <property type="match status" value="1"/>
</dbReference>
<dbReference type="FunFam" id="3.30.1540.20:FF:000005">
    <property type="entry name" value="MutL homolog 3"/>
    <property type="match status" value="1"/>
</dbReference>
<dbReference type="GO" id="GO:0005524">
    <property type="term" value="F:ATP binding"/>
    <property type="evidence" value="ECO:0007669"/>
    <property type="project" value="InterPro"/>
</dbReference>
<dbReference type="InterPro" id="IPR014721">
    <property type="entry name" value="Ribsml_uS5_D2-typ_fold_subgr"/>
</dbReference>
<dbReference type="Pfam" id="PF01119">
    <property type="entry name" value="DNA_mis_repair"/>
    <property type="match status" value="1"/>
</dbReference>
<evidence type="ECO:0000256" key="1">
    <source>
        <dbReference type="ARBA" id="ARBA00006082"/>
    </source>
</evidence>
<dbReference type="Pfam" id="PF08676">
    <property type="entry name" value="MutL_C"/>
    <property type="match status" value="1"/>
</dbReference>
<dbReference type="InterPro" id="IPR037198">
    <property type="entry name" value="MutL_C_sf"/>
</dbReference>
<protein>
    <submittedName>
        <fullName evidence="6">MutL homolog 3</fullName>
    </submittedName>
</protein>
<dbReference type="SMART" id="SM01340">
    <property type="entry name" value="DNA_mis_repair"/>
    <property type="match status" value="1"/>
</dbReference>
<dbReference type="FunFam" id="3.30.1370.100:FF:000003">
    <property type="entry name" value="DNA mismatch repair protein Mlh3"/>
    <property type="match status" value="1"/>
</dbReference>
<dbReference type="Gene3D" id="3.30.230.10">
    <property type="match status" value="1"/>
</dbReference>
<dbReference type="InterPro" id="IPR002099">
    <property type="entry name" value="MutL/Mlh/PMS"/>
</dbReference>
<evidence type="ECO:0000259" key="4">
    <source>
        <dbReference type="SMART" id="SM00853"/>
    </source>
</evidence>
<feature type="compositionally biased region" description="Polar residues" evidence="3">
    <location>
        <begin position="1127"/>
        <end position="1136"/>
    </location>
</feature>
<dbReference type="GO" id="GO:0032300">
    <property type="term" value="C:mismatch repair complex"/>
    <property type="evidence" value="ECO:0007669"/>
    <property type="project" value="InterPro"/>
</dbReference>
<dbReference type="FunFam" id="3.30.230.10:FF:000028">
    <property type="entry name" value="DNA mismatch repair protein Mlh3"/>
    <property type="match status" value="1"/>
</dbReference>
<dbReference type="Bgee" id="ENSLACG00000018327">
    <property type="expression patterns" value="Expressed in chordate pharynx and 6 other cell types or tissues"/>
</dbReference>
<dbReference type="InterPro" id="IPR020568">
    <property type="entry name" value="Ribosomal_Su5_D2-typ_SF"/>
</dbReference>
<name>H3BG39_LATCH</name>
<dbReference type="FunFam" id="3.30.565.10:FF:000031">
    <property type="entry name" value="DNA mismatch repair protein Mlh3"/>
    <property type="match status" value="1"/>
</dbReference>
<organism evidence="6 7">
    <name type="scientific">Latimeria chalumnae</name>
    <name type="common">Coelacanth</name>
    <dbReference type="NCBI Taxonomy" id="7897"/>
    <lineage>
        <taxon>Eukaryota</taxon>
        <taxon>Metazoa</taxon>
        <taxon>Chordata</taxon>
        <taxon>Craniata</taxon>
        <taxon>Vertebrata</taxon>
        <taxon>Euteleostomi</taxon>
        <taxon>Coelacanthiformes</taxon>
        <taxon>Coelacanthidae</taxon>
        <taxon>Latimeria</taxon>
    </lineage>
</organism>
<dbReference type="Gene3D" id="3.30.1540.20">
    <property type="entry name" value="MutL, C-terminal domain, dimerisation subdomain"/>
    <property type="match status" value="1"/>
</dbReference>
<dbReference type="Pfam" id="PF13589">
    <property type="entry name" value="HATPase_c_3"/>
    <property type="match status" value="1"/>
</dbReference>
<evidence type="ECO:0000256" key="3">
    <source>
        <dbReference type="SAM" id="MobiDB-lite"/>
    </source>
</evidence>
<dbReference type="CDD" id="cd16926">
    <property type="entry name" value="HATPase_MutL-MLH-PMS-like"/>
    <property type="match status" value="1"/>
</dbReference>
<feature type="domain" description="DNA mismatch repair protein S5" evidence="5">
    <location>
        <begin position="210"/>
        <end position="347"/>
    </location>
</feature>
<feature type="region of interest" description="Disordered" evidence="3">
    <location>
        <begin position="441"/>
        <end position="469"/>
    </location>
</feature>
<evidence type="ECO:0000313" key="6">
    <source>
        <dbReference type="Ensembl" id="ENSLACP00000020860.1"/>
    </source>
</evidence>
<feature type="compositionally biased region" description="Polar residues" evidence="3">
    <location>
        <begin position="441"/>
        <end position="450"/>
    </location>
</feature>
<dbReference type="GO" id="GO:0006298">
    <property type="term" value="P:mismatch repair"/>
    <property type="evidence" value="ECO:0007669"/>
    <property type="project" value="InterPro"/>
</dbReference>
<dbReference type="HOGENOM" id="CLU_002376_0_0_1"/>
<dbReference type="PANTHER" id="PTHR10073">
    <property type="entry name" value="DNA MISMATCH REPAIR PROTEIN MLH, PMS, MUTL"/>
    <property type="match status" value="1"/>
</dbReference>
<dbReference type="SUPFAM" id="SSF55874">
    <property type="entry name" value="ATPase domain of HSP90 chaperone/DNA topoisomerase II/histidine kinase"/>
    <property type="match status" value="1"/>
</dbReference>
<accession>H3BG39</accession>
<dbReference type="InterPro" id="IPR036890">
    <property type="entry name" value="HATPase_C_sf"/>
</dbReference>
<feature type="region of interest" description="Disordered" evidence="3">
    <location>
        <begin position="910"/>
        <end position="929"/>
    </location>
</feature>
<dbReference type="InterPro" id="IPR042121">
    <property type="entry name" value="MutL_C_regsub"/>
</dbReference>
<dbReference type="Gene3D" id="3.30.1370.100">
    <property type="entry name" value="MutL, C-terminal domain, regulatory subdomain"/>
    <property type="match status" value="1"/>
</dbReference>
<dbReference type="InterPro" id="IPR038973">
    <property type="entry name" value="MutL/Mlh/Pms-like"/>
</dbReference>
<dbReference type="SMART" id="SM00853">
    <property type="entry name" value="MutL_C"/>
    <property type="match status" value="1"/>
</dbReference>
<dbReference type="Proteomes" id="UP000008672">
    <property type="component" value="Unassembled WGS sequence"/>
</dbReference>
<dbReference type="CDD" id="cd03486">
    <property type="entry name" value="MutL_Trans_MLH3"/>
    <property type="match status" value="1"/>
</dbReference>
<dbReference type="GeneTree" id="ENSGT00800000124176"/>
<dbReference type="InterPro" id="IPR013507">
    <property type="entry name" value="DNA_mismatch_S5_2-like"/>
</dbReference>
<reference evidence="6" key="3">
    <citation type="submission" date="2025-09" db="UniProtKB">
        <authorList>
            <consortium name="Ensembl"/>
        </authorList>
    </citation>
    <scope>IDENTIFICATION</scope>
</reference>
<dbReference type="EMBL" id="AFYH01003236">
    <property type="status" value="NOT_ANNOTATED_CDS"/>
    <property type="molecule type" value="Genomic_DNA"/>
</dbReference>
<evidence type="ECO:0000313" key="7">
    <source>
        <dbReference type="Proteomes" id="UP000008672"/>
    </source>
</evidence>
<dbReference type="NCBIfam" id="TIGR00585">
    <property type="entry name" value="mutl"/>
    <property type="match status" value="1"/>
</dbReference>
<dbReference type="InterPro" id="IPR014790">
    <property type="entry name" value="MutL_C"/>
</dbReference>
<dbReference type="InterPro" id="IPR042120">
    <property type="entry name" value="MutL_C_dimsub"/>
</dbReference>
<proteinExistence type="inferred from homology"/>
<comment type="similarity">
    <text evidence="1">Belongs to the DNA mismatch repair MutL/HexB family.</text>
</comment>
<evidence type="ECO:0000259" key="5">
    <source>
        <dbReference type="SMART" id="SM01340"/>
    </source>
</evidence>
<dbReference type="GO" id="GO:0140664">
    <property type="term" value="F:ATP-dependent DNA damage sensor activity"/>
    <property type="evidence" value="ECO:0007669"/>
    <property type="project" value="InterPro"/>
</dbReference>
<dbReference type="EMBL" id="AFYH01003234">
    <property type="status" value="NOT_ANNOTATED_CDS"/>
    <property type="molecule type" value="Genomic_DNA"/>
</dbReference>
<dbReference type="FunCoup" id="H3BG39">
    <property type="interactions" value="1627"/>
</dbReference>
<dbReference type="SUPFAM" id="SSF54211">
    <property type="entry name" value="Ribosomal protein S5 domain 2-like"/>
    <property type="match status" value="1"/>
</dbReference>
<dbReference type="Gene3D" id="3.30.565.10">
    <property type="entry name" value="Histidine kinase-like ATPase, C-terminal domain"/>
    <property type="match status" value="1"/>
</dbReference>
<evidence type="ECO:0000256" key="2">
    <source>
        <dbReference type="ARBA" id="ARBA00022763"/>
    </source>
</evidence>
<feature type="compositionally biased region" description="Basic and acidic residues" evidence="3">
    <location>
        <begin position="1116"/>
        <end position="1126"/>
    </location>
</feature>
<keyword evidence="7" id="KW-1185">Reference proteome</keyword>
<dbReference type="Ensembl" id="ENSLACT00000021000.1">
    <property type="protein sequence ID" value="ENSLACP00000020860.1"/>
    <property type="gene ID" value="ENSLACG00000018327.1"/>
</dbReference>
<dbReference type="InParanoid" id="H3BG39"/>
<dbReference type="STRING" id="7897.ENSLACP00000020860"/>
<keyword evidence="2" id="KW-0227">DNA damage</keyword>
<dbReference type="GO" id="GO:0016887">
    <property type="term" value="F:ATP hydrolysis activity"/>
    <property type="evidence" value="ECO:0007669"/>
    <property type="project" value="InterPro"/>
</dbReference>
<feature type="domain" description="MutL C-terminal dimerisation" evidence="4">
    <location>
        <begin position="1194"/>
        <end position="1374"/>
    </location>
</feature>
<gene>
    <name evidence="6" type="primary">MLH3</name>
</gene>
<dbReference type="eggNOG" id="KOG1977">
    <property type="taxonomic scope" value="Eukaryota"/>
</dbReference>
<sequence length="1437" mass="160845">MIKCLSEEVQAKLRSGVAICSVAQCVGELLLNSLDARSTCVAVRVDMETCKIQVVDNGIGMSREDVEKVGTRYFTSKCSTIEDLENLKFYGFRGEAVSSIANMASVVEVSSKTNMSGCTHVKLFQNGKPLEVHEAEASRPSPGTTVTVCNLFYNLPVRRKCMDPVLEYEKVRKRMEAISLMHPSISFSMRNDASGLVVQLSKTKNIYSRFSQIYGLARSQKLKEIKHKHKEYEISGYISYEGHYNRNMQFLFVNSRLVLKTRLHKLIDFLLKKESTICKPKSSPKCKFSSPSRQRAGIELHGIYVINIKCHYSEYDVCIEPAKTLIEFRDWDTVLSCIEEGIKNFLTRENLIAELSSEDIKEFNEENDFFLSTGVAHSTHDGNSLQEDFRKACIDAIDAYEIKGLKSKPAIRITSDRTVDVLGSVNPEDLEVTDSRTLGSSSINLVNTGGTEVAKTASDDKNSPEPEEEIVHLSLHSLRHSEEKEKQSDEELNVPVLSSSIGKSEYHNEMTETEQDDAFQMPFCTMMPRREVSQHREEVMIINKCNSSSAFTSEVNQPENEKSTTNMRDFEKIHPEVYLKHTTPGMCDGLRKDRVKNNSFVAKGGEAKSAGVKLASTGLITYVVQRTAVKEKEPNDDSKMFRRPGPVSATEIFRGGKNELKIPYDPSFRGTMKTFSEKHCAKPSIHEDWETTAVDSQLKTANVHDAGTMEDTYRSQQDVRSDCENVKFCQHSSLLGCKKDVLSRSLICPKDRVHKKLSLSRTVGSLDMFRRTYGKETNSPVSTESCWDELSNKNDDHNSKGLYFNMHQKSQDSKGVNSVICCQTEDFKSCNKFSSVISPDPNRNVLLSGGDVSIENDSPITLSNYVQFKKPILSSIRSESSLASKLSRLKSDQKRDLNKDWIGSFEENVELGRQTKDNPSPAALPPNISGKDAQPNLGILNEMTDGAHQSPFTNGAMTDYHGNETETHEMEAVIIANPCNLTTQQSACSQTVKNATPEGQEIESTVTDDAPHNDCSINKTAERTTIGTESESMTGRPKDSASDWLQYFDVCLGRMVYINKLTGISSYQAPVEEETRAVCTKDITTMAVNVISQSGFQYRCHPFRSDIVLPFLPRPREERDSSRQENRGTSQDNICGSGESVQSLFSEWENPVFARCPEISVDVSSDQAGGLAVKIHNILYPYRFTKEMISSMEVLQQVDNKFIACLISTEIQEDPNTDGNLLVLVDQHAAHERVRLEQLIADSYENSPRASGKKQLCSSLVSPPLEIEVTDEERRLLRSCCKSLEDLGLGLQFAEGEHPRVLVGRVPMCILEKEATEIRRGRQTVTKPIVEEFIQEQLEILQSTRGSHGTLPLTVLKVLASQACHGAVKFNDSLSVEECRKLIASLSGCQLPFQCAHGRPSMLPLADIDHLEVEKQPKPNLAKLRKMYQAWKLYGNQ</sequence>
<dbReference type="GO" id="GO:0030983">
    <property type="term" value="F:mismatched DNA binding"/>
    <property type="evidence" value="ECO:0007669"/>
    <property type="project" value="InterPro"/>
</dbReference>
<dbReference type="OMA" id="HIGREGH"/>
<dbReference type="PANTHER" id="PTHR10073:SF47">
    <property type="entry name" value="DNA MISMATCH REPAIR PROTEIN MLH3"/>
    <property type="match status" value="1"/>
</dbReference>